<dbReference type="AlphaFoldDB" id="A0AAV3PZ12"/>
<protein>
    <recommendedName>
        <fullName evidence="1">Reverse transcriptase domain-containing protein</fullName>
    </recommendedName>
</protein>
<organism evidence="2 3">
    <name type="scientific">Lithospermum erythrorhizon</name>
    <name type="common">Purple gromwell</name>
    <name type="synonym">Lithospermum officinale var. erythrorhizon</name>
    <dbReference type="NCBI Taxonomy" id="34254"/>
    <lineage>
        <taxon>Eukaryota</taxon>
        <taxon>Viridiplantae</taxon>
        <taxon>Streptophyta</taxon>
        <taxon>Embryophyta</taxon>
        <taxon>Tracheophyta</taxon>
        <taxon>Spermatophyta</taxon>
        <taxon>Magnoliopsida</taxon>
        <taxon>eudicotyledons</taxon>
        <taxon>Gunneridae</taxon>
        <taxon>Pentapetalae</taxon>
        <taxon>asterids</taxon>
        <taxon>lamiids</taxon>
        <taxon>Boraginales</taxon>
        <taxon>Boraginaceae</taxon>
        <taxon>Boraginoideae</taxon>
        <taxon>Lithospermeae</taxon>
        <taxon>Lithospermum</taxon>
    </lineage>
</organism>
<reference evidence="2 3" key="1">
    <citation type="submission" date="2024-01" db="EMBL/GenBank/DDBJ databases">
        <title>The complete chloroplast genome sequence of Lithospermum erythrorhizon: insights into the phylogenetic relationship among Boraginaceae species and the maternal lineages of purple gromwells.</title>
        <authorList>
            <person name="Okada T."/>
            <person name="Watanabe K."/>
        </authorList>
    </citation>
    <scope>NUCLEOTIDE SEQUENCE [LARGE SCALE GENOMIC DNA]</scope>
</reference>
<dbReference type="SUPFAM" id="SSF56672">
    <property type="entry name" value="DNA/RNA polymerases"/>
    <property type="match status" value="1"/>
</dbReference>
<dbReference type="InterPro" id="IPR043128">
    <property type="entry name" value="Rev_trsase/Diguanyl_cyclase"/>
</dbReference>
<evidence type="ECO:0000313" key="2">
    <source>
        <dbReference type="EMBL" id="GAA0156714.1"/>
    </source>
</evidence>
<proteinExistence type="predicted"/>
<dbReference type="Proteomes" id="UP001454036">
    <property type="component" value="Unassembled WGS sequence"/>
</dbReference>
<gene>
    <name evidence="2" type="ORF">LIER_14140</name>
</gene>
<dbReference type="InterPro" id="IPR000477">
    <property type="entry name" value="RT_dom"/>
</dbReference>
<evidence type="ECO:0000313" key="3">
    <source>
        <dbReference type="Proteomes" id="UP001454036"/>
    </source>
</evidence>
<feature type="domain" description="Reverse transcriptase" evidence="1">
    <location>
        <begin position="1"/>
        <end position="124"/>
    </location>
</feature>
<keyword evidence="3" id="KW-1185">Reference proteome</keyword>
<dbReference type="EMBL" id="BAABME010002931">
    <property type="protein sequence ID" value="GAA0156714.1"/>
    <property type="molecule type" value="Genomic_DNA"/>
</dbReference>
<comment type="caution">
    <text evidence="2">The sequence shown here is derived from an EMBL/GenBank/DDBJ whole genome shotgun (WGS) entry which is preliminary data.</text>
</comment>
<dbReference type="PANTHER" id="PTHR24559">
    <property type="entry name" value="TRANSPOSON TY3-I GAG-POL POLYPROTEIN"/>
    <property type="match status" value="1"/>
</dbReference>
<evidence type="ECO:0000259" key="1">
    <source>
        <dbReference type="PROSITE" id="PS50878"/>
    </source>
</evidence>
<dbReference type="PROSITE" id="PS50878">
    <property type="entry name" value="RT_POL"/>
    <property type="match status" value="1"/>
</dbReference>
<dbReference type="CDD" id="cd01647">
    <property type="entry name" value="RT_LTR"/>
    <property type="match status" value="1"/>
</dbReference>
<dbReference type="PANTHER" id="PTHR24559:SF444">
    <property type="entry name" value="REVERSE TRANSCRIPTASE DOMAIN-CONTAINING PROTEIN"/>
    <property type="match status" value="1"/>
</dbReference>
<dbReference type="Gene3D" id="3.30.70.270">
    <property type="match status" value="2"/>
</dbReference>
<dbReference type="Pfam" id="PF00078">
    <property type="entry name" value="RVT_1"/>
    <property type="match status" value="1"/>
</dbReference>
<sequence>MSAPVIRWFLDAFQRYQQIFMAEEDMEKNSFVTEYGIYFWKVLAFGLENVGTTYHRIVNKVFSTQIGRNMDIYVDDMLIKSREARDHESNLRESFENLRKYNLGLNPDKCVLGLISGKFLGYMISQRGIEPNPDKIVAVQVVQSTRTLKEAQRLTRQIEALTRFISRASDRSFPFFKVINKGKEFERTEDCEQSFHELKAYLQSQSCWQGR</sequence>
<dbReference type="InterPro" id="IPR043502">
    <property type="entry name" value="DNA/RNA_pol_sf"/>
</dbReference>
<accession>A0AAV3PZ12</accession>
<dbReference type="InterPro" id="IPR053134">
    <property type="entry name" value="RNA-dir_DNA_polymerase"/>
</dbReference>
<name>A0AAV3PZ12_LITER</name>